<gene>
    <name evidence="2" type="ORF">THAPSDRAFT_5532</name>
</gene>
<dbReference type="AlphaFoldDB" id="B8C363"/>
<dbReference type="KEGG" id="tps:THAPSDRAFT_5532"/>
<protein>
    <recommendedName>
        <fullName evidence="4">CRM domain-containing protein</fullName>
    </recommendedName>
</protein>
<name>B8C363_THAPS</name>
<evidence type="ECO:0000313" key="3">
    <source>
        <dbReference type="Proteomes" id="UP000001449"/>
    </source>
</evidence>
<organism evidence="2 3">
    <name type="scientific">Thalassiosira pseudonana</name>
    <name type="common">Marine diatom</name>
    <name type="synonym">Cyclotella nana</name>
    <dbReference type="NCBI Taxonomy" id="35128"/>
    <lineage>
        <taxon>Eukaryota</taxon>
        <taxon>Sar</taxon>
        <taxon>Stramenopiles</taxon>
        <taxon>Ochrophyta</taxon>
        <taxon>Bacillariophyta</taxon>
        <taxon>Coscinodiscophyceae</taxon>
        <taxon>Thalassiosirophycidae</taxon>
        <taxon>Thalassiosirales</taxon>
        <taxon>Thalassiosiraceae</taxon>
        <taxon>Thalassiosira</taxon>
    </lineage>
</organism>
<feature type="signal peptide" evidence="1">
    <location>
        <begin position="1"/>
        <end position="22"/>
    </location>
</feature>
<dbReference type="EMBL" id="CM000642">
    <property type="protein sequence ID" value="EED92506.1"/>
    <property type="molecule type" value="Genomic_DNA"/>
</dbReference>
<sequence>MHRFGLLVILTLGSSYLTATSAFQVPSSSYVKHHTLARPKQQSTHRCSTLLHQSEEYDEEAENDDEEYDLVEFFVSPEQITLLRKEASKRERRNKLTKFFLPAEESIEVSQETLDEISALFDTSELVEVRGVSTEKKKYVFDTATALAEVLEEEIGKPVVVVEVKGFAAKLYCPFDDDNEDPQRIILRSSYKPNQWTKKAKPVRDARGQIIKGEDGKSIKEIPE</sequence>
<feature type="chain" id="PRO_5002868974" description="CRM domain-containing protein" evidence="1">
    <location>
        <begin position="23"/>
        <end position="224"/>
    </location>
</feature>
<reference evidence="2 3" key="1">
    <citation type="journal article" date="2004" name="Science">
        <title>The genome of the diatom Thalassiosira pseudonana: ecology, evolution, and metabolism.</title>
        <authorList>
            <person name="Armbrust E.V."/>
            <person name="Berges J.A."/>
            <person name="Bowler C."/>
            <person name="Green B.R."/>
            <person name="Martinez D."/>
            <person name="Putnam N.H."/>
            <person name="Zhou S."/>
            <person name="Allen A.E."/>
            <person name="Apt K.E."/>
            <person name="Bechner M."/>
            <person name="Brzezinski M.A."/>
            <person name="Chaal B.K."/>
            <person name="Chiovitti A."/>
            <person name="Davis A.K."/>
            <person name="Demarest M.S."/>
            <person name="Detter J.C."/>
            <person name="Glavina T."/>
            <person name="Goodstein D."/>
            <person name="Hadi M.Z."/>
            <person name="Hellsten U."/>
            <person name="Hildebrand M."/>
            <person name="Jenkins B.D."/>
            <person name="Jurka J."/>
            <person name="Kapitonov V.V."/>
            <person name="Kroger N."/>
            <person name="Lau W.W."/>
            <person name="Lane T.W."/>
            <person name="Larimer F.W."/>
            <person name="Lippmeier J.C."/>
            <person name="Lucas S."/>
            <person name="Medina M."/>
            <person name="Montsant A."/>
            <person name="Obornik M."/>
            <person name="Parker M.S."/>
            <person name="Palenik B."/>
            <person name="Pazour G.J."/>
            <person name="Richardson P.M."/>
            <person name="Rynearson T.A."/>
            <person name="Saito M.A."/>
            <person name="Schwartz D.C."/>
            <person name="Thamatrakoln K."/>
            <person name="Valentin K."/>
            <person name="Vardi A."/>
            <person name="Wilkerson F.P."/>
            <person name="Rokhsar D.S."/>
        </authorList>
    </citation>
    <scope>NUCLEOTIDE SEQUENCE [LARGE SCALE GENOMIC DNA]</scope>
    <source>
        <strain evidence="2 3">CCMP1335</strain>
    </source>
</reference>
<proteinExistence type="predicted"/>
<accession>B8C363</accession>
<dbReference type="eggNOG" id="ENOG502SUUE">
    <property type="taxonomic scope" value="Eukaryota"/>
</dbReference>
<dbReference type="InParanoid" id="B8C363"/>
<evidence type="ECO:0008006" key="4">
    <source>
        <dbReference type="Google" id="ProtNLM"/>
    </source>
</evidence>
<evidence type="ECO:0000256" key="1">
    <source>
        <dbReference type="SAM" id="SignalP"/>
    </source>
</evidence>
<evidence type="ECO:0000313" key="2">
    <source>
        <dbReference type="EMBL" id="EED92506.1"/>
    </source>
</evidence>
<dbReference type="OMA" id="NEDPQRI"/>
<reference evidence="2 3" key="2">
    <citation type="journal article" date="2008" name="Nature">
        <title>The Phaeodactylum genome reveals the evolutionary history of diatom genomes.</title>
        <authorList>
            <person name="Bowler C."/>
            <person name="Allen A.E."/>
            <person name="Badger J.H."/>
            <person name="Grimwood J."/>
            <person name="Jabbari K."/>
            <person name="Kuo A."/>
            <person name="Maheswari U."/>
            <person name="Martens C."/>
            <person name="Maumus F."/>
            <person name="Otillar R.P."/>
            <person name="Rayko E."/>
            <person name="Salamov A."/>
            <person name="Vandepoele K."/>
            <person name="Beszteri B."/>
            <person name="Gruber A."/>
            <person name="Heijde M."/>
            <person name="Katinka M."/>
            <person name="Mock T."/>
            <person name="Valentin K."/>
            <person name="Verret F."/>
            <person name="Berges J.A."/>
            <person name="Brownlee C."/>
            <person name="Cadoret J.P."/>
            <person name="Chiovitti A."/>
            <person name="Choi C.J."/>
            <person name="Coesel S."/>
            <person name="De Martino A."/>
            <person name="Detter J.C."/>
            <person name="Durkin C."/>
            <person name="Falciatore A."/>
            <person name="Fournet J."/>
            <person name="Haruta M."/>
            <person name="Huysman M.J."/>
            <person name="Jenkins B.D."/>
            <person name="Jiroutova K."/>
            <person name="Jorgensen R.E."/>
            <person name="Joubert Y."/>
            <person name="Kaplan A."/>
            <person name="Kroger N."/>
            <person name="Kroth P.G."/>
            <person name="La Roche J."/>
            <person name="Lindquist E."/>
            <person name="Lommer M."/>
            <person name="Martin-Jezequel V."/>
            <person name="Lopez P.J."/>
            <person name="Lucas S."/>
            <person name="Mangogna M."/>
            <person name="McGinnis K."/>
            <person name="Medlin L.K."/>
            <person name="Montsant A."/>
            <person name="Oudot-Le Secq M.P."/>
            <person name="Napoli C."/>
            <person name="Obornik M."/>
            <person name="Parker M.S."/>
            <person name="Petit J.L."/>
            <person name="Porcel B.M."/>
            <person name="Poulsen N."/>
            <person name="Robison M."/>
            <person name="Rychlewski L."/>
            <person name="Rynearson T.A."/>
            <person name="Schmutz J."/>
            <person name="Shapiro H."/>
            <person name="Siaut M."/>
            <person name="Stanley M."/>
            <person name="Sussman M.R."/>
            <person name="Taylor A.R."/>
            <person name="Vardi A."/>
            <person name="von Dassow P."/>
            <person name="Vyverman W."/>
            <person name="Willis A."/>
            <person name="Wyrwicz L.S."/>
            <person name="Rokhsar D.S."/>
            <person name="Weissenbach J."/>
            <person name="Armbrust E.V."/>
            <person name="Green B.R."/>
            <person name="Van de Peer Y."/>
            <person name="Grigoriev I.V."/>
        </authorList>
    </citation>
    <scope>NUCLEOTIDE SEQUENCE [LARGE SCALE GENOMIC DNA]</scope>
    <source>
        <strain evidence="2 3">CCMP1335</strain>
    </source>
</reference>
<dbReference type="HOGENOM" id="CLU_1237232_0_0_1"/>
<keyword evidence="3" id="KW-1185">Reference proteome</keyword>
<dbReference type="RefSeq" id="XP_002290754.1">
    <property type="nucleotide sequence ID" value="XM_002290718.1"/>
</dbReference>
<keyword evidence="1" id="KW-0732">Signal</keyword>
<dbReference type="GeneID" id="7448138"/>
<dbReference type="Proteomes" id="UP000001449">
    <property type="component" value="Chromosome 5"/>
</dbReference>
<dbReference type="PaxDb" id="35128-Thaps5532"/>